<comment type="caution">
    <text evidence="1">The sequence shown here is derived from an EMBL/GenBank/DDBJ whole genome shotgun (WGS) entry which is preliminary data.</text>
</comment>
<organism evidence="1 2">
    <name type="scientific">Hibiscus sabdariffa</name>
    <name type="common">roselle</name>
    <dbReference type="NCBI Taxonomy" id="183260"/>
    <lineage>
        <taxon>Eukaryota</taxon>
        <taxon>Viridiplantae</taxon>
        <taxon>Streptophyta</taxon>
        <taxon>Embryophyta</taxon>
        <taxon>Tracheophyta</taxon>
        <taxon>Spermatophyta</taxon>
        <taxon>Magnoliopsida</taxon>
        <taxon>eudicotyledons</taxon>
        <taxon>Gunneridae</taxon>
        <taxon>Pentapetalae</taxon>
        <taxon>rosids</taxon>
        <taxon>malvids</taxon>
        <taxon>Malvales</taxon>
        <taxon>Malvaceae</taxon>
        <taxon>Malvoideae</taxon>
        <taxon>Hibiscus</taxon>
    </lineage>
</organism>
<name>A0ABR2QVW2_9ROSI</name>
<dbReference type="InterPro" id="IPR023393">
    <property type="entry name" value="START-like_dom_sf"/>
</dbReference>
<sequence length="179" mass="19701">MLAYFKTFIVCSHTIFDDFLLCDQGVPYPGLPKRGKPRRVELYFSSWIIRPVESRKGDGQLYACEVTLVHYEDMGIPKDVAKLGVRHGMWGAGKMGQKRDKGGYNAIGSPNSTIKDADTGVGFSHIFLMSSPFWRIMLPTFVTGTMSRNTQWLGQPGHFSAYGLLAVVSDGSAIVATSA</sequence>
<dbReference type="PANTHER" id="PTHR19308">
    <property type="entry name" value="PHOSPHATIDYLCHOLINE TRANSFER PROTEIN"/>
    <property type="match status" value="1"/>
</dbReference>
<keyword evidence="2" id="KW-1185">Reference proteome</keyword>
<dbReference type="Gene3D" id="3.30.530.20">
    <property type="match status" value="1"/>
</dbReference>
<dbReference type="SUPFAM" id="SSF55961">
    <property type="entry name" value="Bet v1-like"/>
    <property type="match status" value="1"/>
</dbReference>
<dbReference type="PANTHER" id="PTHR19308:SF9">
    <property type="entry name" value="OS07G0185200 PROTEIN"/>
    <property type="match status" value="1"/>
</dbReference>
<proteinExistence type="predicted"/>
<dbReference type="EMBL" id="JBBPBN010000030">
    <property type="protein sequence ID" value="KAK9004659.1"/>
    <property type="molecule type" value="Genomic_DNA"/>
</dbReference>
<evidence type="ECO:0000313" key="1">
    <source>
        <dbReference type="EMBL" id="KAK9004659.1"/>
    </source>
</evidence>
<accession>A0ABR2QVW2</accession>
<dbReference type="InterPro" id="IPR051213">
    <property type="entry name" value="START_lipid_transfer"/>
</dbReference>
<dbReference type="Proteomes" id="UP001396334">
    <property type="component" value="Unassembled WGS sequence"/>
</dbReference>
<gene>
    <name evidence="1" type="ORF">V6N11_042119</name>
</gene>
<evidence type="ECO:0000313" key="2">
    <source>
        <dbReference type="Proteomes" id="UP001396334"/>
    </source>
</evidence>
<reference evidence="1 2" key="1">
    <citation type="journal article" date="2024" name="G3 (Bethesda)">
        <title>Genome assembly of Hibiscus sabdariffa L. provides insights into metabolisms of medicinal natural products.</title>
        <authorList>
            <person name="Kim T."/>
        </authorList>
    </citation>
    <scope>NUCLEOTIDE SEQUENCE [LARGE SCALE GENOMIC DNA]</scope>
    <source>
        <strain evidence="1">TK-2024</strain>
        <tissue evidence="1">Old leaves</tissue>
    </source>
</reference>
<protein>
    <submittedName>
        <fullName evidence="1">Uncharacterized protein</fullName>
    </submittedName>
</protein>